<dbReference type="AlphaFoldDB" id="A0AA86VMB4"/>
<keyword evidence="2" id="KW-1185">Reference proteome</keyword>
<name>A0AA86VMB4_9FABA</name>
<proteinExistence type="predicted"/>
<sequence>MQVGSRKKQDFYCMEPSFFKEGCKFGLLRREGTEDIRFQSRDAIYLYYISRVLSEVLNHLISLWTLSKAIRVNDIYGTLLFLLPLVYIA</sequence>
<organism evidence="1 2">
    <name type="scientific">Sphenostylis stenocarpa</name>
    <dbReference type="NCBI Taxonomy" id="92480"/>
    <lineage>
        <taxon>Eukaryota</taxon>
        <taxon>Viridiplantae</taxon>
        <taxon>Streptophyta</taxon>
        <taxon>Embryophyta</taxon>
        <taxon>Tracheophyta</taxon>
        <taxon>Spermatophyta</taxon>
        <taxon>Magnoliopsida</taxon>
        <taxon>eudicotyledons</taxon>
        <taxon>Gunneridae</taxon>
        <taxon>Pentapetalae</taxon>
        <taxon>rosids</taxon>
        <taxon>fabids</taxon>
        <taxon>Fabales</taxon>
        <taxon>Fabaceae</taxon>
        <taxon>Papilionoideae</taxon>
        <taxon>50 kb inversion clade</taxon>
        <taxon>NPAAA clade</taxon>
        <taxon>indigoferoid/millettioid clade</taxon>
        <taxon>Phaseoleae</taxon>
        <taxon>Sphenostylis</taxon>
    </lineage>
</organism>
<evidence type="ECO:0000313" key="2">
    <source>
        <dbReference type="Proteomes" id="UP001189624"/>
    </source>
</evidence>
<accession>A0AA86VMB4</accession>
<protein>
    <submittedName>
        <fullName evidence="1">Uncharacterized protein</fullName>
    </submittedName>
</protein>
<reference evidence="1" key="1">
    <citation type="submission" date="2023-10" db="EMBL/GenBank/DDBJ databases">
        <authorList>
            <person name="Domelevo Entfellner J.-B."/>
        </authorList>
    </citation>
    <scope>NUCLEOTIDE SEQUENCE</scope>
</reference>
<gene>
    <name evidence="1" type="ORF">AYBTSS11_LOCUS21991</name>
</gene>
<dbReference type="Proteomes" id="UP001189624">
    <property type="component" value="Chromosome 7"/>
</dbReference>
<dbReference type="EMBL" id="OY731404">
    <property type="protein sequence ID" value="CAJ1968953.1"/>
    <property type="molecule type" value="Genomic_DNA"/>
</dbReference>
<dbReference type="Gramene" id="rna-AYBTSS11_LOCUS21991">
    <property type="protein sequence ID" value="CAJ1968953.1"/>
    <property type="gene ID" value="gene-AYBTSS11_LOCUS21991"/>
</dbReference>
<evidence type="ECO:0000313" key="1">
    <source>
        <dbReference type="EMBL" id="CAJ1968953.1"/>
    </source>
</evidence>